<dbReference type="EMBL" id="WNZW01000002">
    <property type="protein sequence ID" value="MUG44947.1"/>
    <property type="molecule type" value="Genomic_DNA"/>
</dbReference>
<evidence type="ECO:0000313" key="5">
    <source>
        <dbReference type="Proteomes" id="UP000681290"/>
    </source>
</evidence>
<dbReference type="RefSeq" id="WP_154674770.1">
    <property type="nucleotide sequence ID" value="NZ_BOSM01000002.1"/>
</dbReference>
<dbReference type="EMBL" id="CP126084">
    <property type="protein sequence ID" value="WHX47612.1"/>
    <property type="molecule type" value="Genomic_DNA"/>
</dbReference>
<accession>A0A7X2YZZ8</accession>
<dbReference type="Proteomes" id="UP000681290">
    <property type="component" value="Unassembled WGS sequence"/>
</dbReference>
<evidence type="ECO:0000313" key="3">
    <source>
        <dbReference type="EMBL" id="WHX47612.1"/>
    </source>
</evidence>
<proteinExistence type="predicted"/>
<name>A0A7X2YZZ8_9BACL</name>
<gene>
    <name evidence="2" type="ORF">GNP95_08045</name>
    <name evidence="1" type="ORF">J15TS10_16720</name>
    <name evidence="3" type="ORF">QNH46_15800</name>
</gene>
<organism evidence="2 4">
    <name type="scientific">Paenibacillus woosongensis</name>
    <dbReference type="NCBI Taxonomy" id="307580"/>
    <lineage>
        <taxon>Bacteria</taxon>
        <taxon>Bacillati</taxon>
        <taxon>Bacillota</taxon>
        <taxon>Bacilli</taxon>
        <taxon>Bacillales</taxon>
        <taxon>Paenibacillaceae</taxon>
        <taxon>Paenibacillus</taxon>
    </lineage>
</organism>
<dbReference type="Proteomes" id="UP001177943">
    <property type="component" value="Chromosome"/>
</dbReference>
<dbReference type="Proteomes" id="UP000447876">
    <property type="component" value="Unassembled WGS sequence"/>
</dbReference>
<dbReference type="AlphaFoldDB" id="A0A7X2YZZ8"/>
<evidence type="ECO:0000313" key="4">
    <source>
        <dbReference type="Proteomes" id="UP000447876"/>
    </source>
</evidence>
<dbReference type="EMBL" id="BOSM01000002">
    <property type="protein sequence ID" value="GIP57858.1"/>
    <property type="molecule type" value="Genomic_DNA"/>
</dbReference>
<keyword evidence="5" id="KW-1185">Reference proteome</keyword>
<reference evidence="1 5" key="2">
    <citation type="submission" date="2021-03" db="EMBL/GenBank/DDBJ databases">
        <title>Antimicrobial resistance genes in bacteria isolated from Japanese honey, and their potential for conferring macrolide and lincosamide resistance in the American foulbrood pathogen Paenibacillus larvae.</title>
        <authorList>
            <person name="Okamoto M."/>
            <person name="Kumagai M."/>
            <person name="Kanamori H."/>
            <person name="Takamatsu D."/>
        </authorList>
    </citation>
    <scope>NUCLEOTIDE SEQUENCE [LARGE SCALE GENOMIC DNA]</scope>
    <source>
        <strain evidence="1 5">J15TS10</strain>
    </source>
</reference>
<evidence type="ECO:0000313" key="1">
    <source>
        <dbReference type="EMBL" id="GIP57858.1"/>
    </source>
</evidence>
<dbReference type="OrthoDB" id="2630416at2"/>
<evidence type="ECO:0000313" key="2">
    <source>
        <dbReference type="EMBL" id="MUG44947.1"/>
    </source>
</evidence>
<dbReference type="KEGG" id="pwn:QNH46_15800"/>
<protein>
    <submittedName>
        <fullName evidence="2">Uncharacterized protein</fullName>
    </submittedName>
</protein>
<reference evidence="3" key="3">
    <citation type="submission" date="2023-05" db="EMBL/GenBank/DDBJ databases">
        <title>Comparative genomics of Bacillaceae isolates and their secondary metabolite potential.</title>
        <authorList>
            <person name="Song L."/>
            <person name="Nielsen L.J."/>
            <person name="Mohite O."/>
            <person name="Xu X."/>
            <person name="Weber T."/>
            <person name="Kovacs A.T."/>
        </authorList>
    </citation>
    <scope>NUCLEOTIDE SEQUENCE</scope>
    <source>
        <strain evidence="3">B2_4</strain>
    </source>
</reference>
<sequence>MKRNSVKTFFNTNIGDLEKEINDWLYENRRFTVQSIQYAAEGNSFSALVWYLV</sequence>
<reference evidence="2 4" key="1">
    <citation type="submission" date="2019-11" db="EMBL/GenBank/DDBJ databases">
        <title>Draft genome sequences of five Paenibacillus species of dairy origin.</title>
        <authorList>
            <person name="Olajide A.M."/>
            <person name="Chen S."/>
            <person name="Lapointe G."/>
        </authorList>
    </citation>
    <scope>NUCLEOTIDE SEQUENCE [LARGE SCALE GENOMIC DNA]</scope>
    <source>
        <strain evidence="2 4">12CR55</strain>
    </source>
</reference>